<proteinExistence type="predicted"/>
<feature type="region of interest" description="Disordered" evidence="1">
    <location>
        <begin position="1"/>
        <end position="27"/>
    </location>
</feature>
<evidence type="ECO:0000256" key="1">
    <source>
        <dbReference type="SAM" id="MobiDB-lite"/>
    </source>
</evidence>
<name>A0A2D3I6G2_9VIRU</name>
<dbReference type="EMBL" id="MF768985">
    <property type="protein sequence ID" value="ATU83968.1"/>
    <property type="molecule type" value="Genomic_DNA"/>
</dbReference>
<accession>A0A2D3I6G2</accession>
<reference evidence="2" key="1">
    <citation type="journal article" date="2018" name="Aquaculture">
        <title>Complete genome sequence of a white spot syndrome virus associated with a disease incursion in Australia.</title>
        <authorList>
            <person name="Oakey J."/>
            <person name="Smith C.S."/>
        </authorList>
    </citation>
    <scope>NUCLEOTIDE SEQUENCE [LARGE SCALE GENOMIC DNA]</scope>
    <source>
        <strain evidence="2">WSSV-AU</strain>
    </source>
</reference>
<organism evidence="2">
    <name type="scientific">White spot syndrome virus</name>
    <dbReference type="NCBI Taxonomy" id="342409"/>
    <lineage>
        <taxon>Viruses</taxon>
        <taxon>Viruses incertae sedis</taxon>
        <taxon>Naldaviricetes</taxon>
        <taxon>Nimaviridae</taxon>
        <taxon>Whispovirus</taxon>
    </lineage>
</organism>
<evidence type="ECO:0000313" key="2">
    <source>
        <dbReference type="EMBL" id="ATU83968.1"/>
    </source>
</evidence>
<feature type="compositionally biased region" description="Basic residues" evidence="1">
    <location>
        <begin position="12"/>
        <end position="22"/>
    </location>
</feature>
<sequence length="71" mass="8503">MSSGRRYAYASRLKRQDKKPSRKGYSEKHEKIFQTKYDCSRIERGHCSICRTPIHERWSLSRTWNQANVTP</sequence>
<dbReference type="Proteomes" id="UP000267516">
    <property type="component" value="Segment"/>
</dbReference>
<protein>
    <submittedName>
        <fullName evidence="2">ORF117</fullName>
    </submittedName>
</protein>